<dbReference type="Proteomes" id="UP000653156">
    <property type="component" value="Chromosome"/>
</dbReference>
<evidence type="ECO:0000256" key="1">
    <source>
        <dbReference type="ARBA" id="ARBA00002285"/>
    </source>
</evidence>
<reference evidence="13" key="1">
    <citation type="submission" date="2021-02" db="EMBL/GenBank/DDBJ databases">
        <title>Neisseriaceae sp. 26B isolated from the cloaca of a Common Toad-headed Turtle (Mesoclemmys nasuta).</title>
        <authorList>
            <person name="Spergser J."/>
            <person name="Busse H.-J."/>
        </authorList>
    </citation>
    <scope>NUCLEOTIDE SEQUENCE</scope>
    <source>
        <strain evidence="13">26B</strain>
    </source>
</reference>
<dbReference type="FunFam" id="3.30.479.10:FF:000011">
    <property type="entry name" value="6-carboxy-5,6,7,8-tetrahydropterin synthase"/>
    <property type="match status" value="1"/>
</dbReference>
<comment type="function">
    <text evidence="1">Catalyzes the conversion of 7,8-dihydroneopterin triphosphate (H2NTP) to 6-carboxy-5,6,7,8-tetrahydropterin (CPH4) and acetaldehyde.</text>
</comment>
<name>A0A892ZKI5_9NEIS</name>
<dbReference type="Pfam" id="PF01242">
    <property type="entry name" value="PTPS"/>
    <property type="match status" value="1"/>
</dbReference>
<dbReference type="PIRSF" id="PIRSF006113">
    <property type="entry name" value="PTP_synth"/>
    <property type="match status" value="1"/>
</dbReference>
<dbReference type="KEGG" id="ptes:JQU52_06025"/>
<keyword evidence="7 10" id="KW-0862">Zinc</keyword>
<proteinExistence type="inferred from homology"/>
<evidence type="ECO:0000256" key="6">
    <source>
        <dbReference type="ARBA" id="ARBA00022785"/>
    </source>
</evidence>
<keyword evidence="8 10" id="KW-0456">Lyase</keyword>
<evidence type="ECO:0000256" key="4">
    <source>
        <dbReference type="ARBA" id="ARBA00018141"/>
    </source>
</evidence>
<keyword evidence="14" id="KW-1185">Reference proteome</keyword>
<sequence length="144" mass="16328">MKIVKTFSFDLAHMLDGHDGKCRNLHGHTYKLEVEISGSLAQGGAKDGMVMDFADVKACVKHWVAEPFDHAFVYNRHSERESRLAALLQNWQLKTVAMDKRTTAENMAQHMFCLLRQQGGLNVSAIRLWETPTSYCEYTGANHD</sequence>
<accession>A0A892ZKI5</accession>
<feature type="active site" description="Proton acceptor" evidence="11">
    <location>
        <position position="22"/>
    </location>
</feature>
<dbReference type="InterPro" id="IPR038418">
    <property type="entry name" value="6-PTP_synth/QueD_sf"/>
</dbReference>
<feature type="binding site" evidence="12">
    <location>
        <position position="26"/>
    </location>
    <ligand>
        <name>Zn(2+)</name>
        <dbReference type="ChEBI" id="CHEBI:29105"/>
    </ligand>
</feature>
<comment type="pathway">
    <text evidence="2 10">Purine metabolism; 7-cyano-7-deazaguanine biosynthesis.</text>
</comment>
<evidence type="ECO:0000256" key="5">
    <source>
        <dbReference type="ARBA" id="ARBA00022723"/>
    </source>
</evidence>
<comment type="similarity">
    <text evidence="3 10">Belongs to the PTPS family. QueD subfamily.</text>
</comment>
<gene>
    <name evidence="13" type="primary">queD</name>
    <name evidence="13" type="ORF">JQU52_06025</name>
</gene>
<dbReference type="UniPathway" id="UPA00391"/>
<comment type="cofactor">
    <cofactor evidence="10 12">
        <name>Zn(2+)</name>
        <dbReference type="ChEBI" id="CHEBI:29105"/>
    </cofactor>
    <text evidence="10 12">Binds 1 zinc ion per subunit.</text>
</comment>
<feature type="binding site" evidence="12">
    <location>
        <position position="13"/>
    </location>
    <ligand>
        <name>Zn(2+)</name>
        <dbReference type="ChEBI" id="CHEBI:29105"/>
    </ligand>
</feature>
<dbReference type="SUPFAM" id="SSF55620">
    <property type="entry name" value="Tetrahydrobiopterin biosynthesis enzymes-like"/>
    <property type="match status" value="1"/>
</dbReference>
<dbReference type="PANTHER" id="PTHR12589">
    <property type="entry name" value="PYRUVOYL TETRAHYDROBIOPTERIN SYNTHASE"/>
    <property type="match status" value="1"/>
</dbReference>
<comment type="catalytic activity">
    <reaction evidence="9 10">
        <text>7,8-dihydroneopterin 3'-triphosphate + H2O = 6-carboxy-5,6,7,8-tetrahydropterin + triphosphate + acetaldehyde + 2 H(+)</text>
        <dbReference type="Rhea" id="RHEA:27966"/>
        <dbReference type="ChEBI" id="CHEBI:15343"/>
        <dbReference type="ChEBI" id="CHEBI:15377"/>
        <dbReference type="ChEBI" id="CHEBI:15378"/>
        <dbReference type="ChEBI" id="CHEBI:18036"/>
        <dbReference type="ChEBI" id="CHEBI:58462"/>
        <dbReference type="ChEBI" id="CHEBI:61032"/>
        <dbReference type="EC" id="4.1.2.50"/>
    </reaction>
</comment>
<dbReference type="GO" id="GO:0070497">
    <property type="term" value="F:6-carboxytetrahydropterin synthase activity"/>
    <property type="evidence" value="ECO:0007669"/>
    <property type="project" value="UniProtKB-EC"/>
</dbReference>
<dbReference type="EMBL" id="CP069798">
    <property type="protein sequence ID" value="QRQ82928.1"/>
    <property type="molecule type" value="Genomic_DNA"/>
</dbReference>
<keyword evidence="5 10" id="KW-0479">Metal-binding</keyword>
<evidence type="ECO:0000313" key="13">
    <source>
        <dbReference type="EMBL" id="QRQ82928.1"/>
    </source>
</evidence>
<dbReference type="PANTHER" id="PTHR12589:SF7">
    <property type="entry name" value="6-PYRUVOYL TETRAHYDROBIOPTERIN SYNTHASE"/>
    <property type="match status" value="1"/>
</dbReference>
<dbReference type="AlphaFoldDB" id="A0A892ZKI5"/>
<evidence type="ECO:0000256" key="11">
    <source>
        <dbReference type="PIRSR" id="PIRSR006113-1"/>
    </source>
</evidence>
<evidence type="ECO:0000256" key="7">
    <source>
        <dbReference type="ARBA" id="ARBA00022833"/>
    </source>
</evidence>
<feature type="active site" description="Charge relay system" evidence="11">
    <location>
        <position position="70"/>
    </location>
</feature>
<evidence type="ECO:0000313" key="14">
    <source>
        <dbReference type="Proteomes" id="UP000653156"/>
    </source>
</evidence>
<evidence type="ECO:0000256" key="10">
    <source>
        <dbReference type="PIRNR" id="PIRNR006113"/>
    </source>
</evidence>
<dbReference type="Gene3D" id="3.30.479.10">
    <property type="entry name" value="6-pyruvoyl tetrahydropterin synthase/QueD"/>
    <property type="match status" value="1"/>
</dbReference>
<protein>
    <recommendedName>
        <fullName evidence="4 10">6-carboxy-5,6,7,8-tetrahydropterin synthase</fullName>
        <ecNumber evidence="10">4.-.-.-</ecNumber>
    </recommendedName>
</protein>
<evidence type="ECO:0000256" key="2">
    <source>
        <dbReference type="ARBA" id="ARBA00005061"/>
    </source>
</evidence>
<evidence type="ECO:0000256" key="8">
    <source>
        <dbReference type="ARBA" id="ARBA00023239"/>
    </source>
</evidence>
<keyword evidence="6 10" id="KW-0671">Queuosine biosynthesis</keyword>
<feature type="active site" description="Charge relay system" evidence="11">
    <location>
        <position position="130"/>
    </location>
</feature>
<dbReference type="InterPro" id="IPR007115">
    <property type="entry name" value="6-PTP_synth/QueD"/>
</dbReference>
<evidence type="ECO:0000256" key="3">
    <source>
        <dbReference type="ARBA" id="ARBA00008900"/>
    </source>
</evidence>
<evidence type="ECO:0000256" key="12">
    <source>
        <dbReference type="PIRSR" id="PIRSR006113-2"/>
    </source>
</evidence>
<evidence type="ECO:0000256" key="9">
    <source>
        <dbReference type="ARBA" id="ARBA00048807"/>
    </source>
</evidence>
<dbReference type="RefSeq" id="WP_230340225.1">
    <property type="nucleotide sequence ID" value="NZ_CP069798.1"/>
</dbReference>
<feature type="binding site" evidence="12">
    <location>
        <position position="28"/>
    </location>
    <ligand>
        <name>Zn(2+)</name>
        <dbReference type="ChEBI" id="CHEBI:29105"/>
    </ligand>
</feature>
<dbReference type="GO" id="GO:0046872">
    <property type="term" value="F:metal ion binding"/>
    <property type="evidence" value="ECO:0007669"/>
    <property type="project" value="UniProtKB-KW"/>
</dbReference>
<dbReference type="EC" id="4.-.-.-" evidence="10"/>
<organism evidence="13 14">
    <name type="scientific">Paralysiella testudinis</name>
    <dbReference type="NCBI Taxonomy" id="2809020"/>
    <lineage>
        <taxon>Bacteria</taxon>
        <taxon>Pseudomonadati</taxon>
        <taxon>Pseudomonadota</taxon>
        <taxon>Betaproteobacteria</taxon>
        <taxon>Neisseriales</taxon>
        <taxon>Neisseriaceae</taxon>
        <taxon>Paralysiella</taxon>
    </lineage>
</organism>
<dbReference type="GO" id="GO:0008616">
    <property type="term" value="P:tRNA queuosine(34) biosynthetic process"/>
    <property type="evidence" value="ECO:0007669"/>
    <property type="project" value="UniProtKB-KW"/>
</dbReference>
<dbReference type="NCBIfam" id="TIGR03367">
    <property type="entry name" value="queuosine_QueD"/>
    <property type="match status" value="1"/>
</dbReference>